<dbReference type="GO" id="GO:0070006">
    <property type="term" value="F:metalloaminopeptidase activity"/>
    <property type="evidence" value="ECO:0007669"/>
    <property type="project" value="TreeGrafter"/>
</dbReference>
<name>A0A0T6BAM6_9SCAR</name>
<evidence type="ECO:0000313" key="4">
    <source>
        <dbReference type="Proteomes" id="UP000051574"/>
    </source>
</evidence>
<dbReference type="GO" id="GO:0008270">
    <property type="term" value="F:zinc ion binding"/>
    <property type="evidence" value="ECO:0007669"/>
    <property type="project" value="TreeGrafter"/>
</dbReference>
<keyword evidence="4" id="KW-1185">Reference proteome</keyword>
<dbReference type="Gene3D" id="2.60.40.1910">
    <property type="match status" value="1"/>
</dbReference>
<dbReference type="GO" id="GO:0006508">
    <property type="term" value="P:proteolysis"/>
    <property type="evidence" value="ECO:0007669"/>
    <property type="project" value="TreeGrafter"/>
</dbReference>
<comment type="similarity">
    <text evidence="1">Belongs to the peptidase M1 family.</text>
</comment>
<evidence type="ECO:0000313" key="3">
    <source>
        <dbReference type="EMBL" id="KRT84251.1"/>
    </source>
</evidence>
<feature type="domain" description="ERAP1-like C-terminal" evidence="2">
    <location>
        <begin position="42"/>
        <end position="341"/>
    </location>
</feature>
<gene>
    <name evidence="3" type="ORF">AMK59_2936</name>
</gene>
<dbReference type="InterPro" id="IPR024571">
    <property type="entry name" value="ERAP1-like_C_dom"/>
</dbReference>
<reference evidence="3 4" key="1">
    <citation type="submission" date="2015-09" db="EMBL/GenBank/DDBJ databases">
        <title>Draft genome of the scarab beetle Oryctes borbonicus.</title>
        <authorList>
            <person name="Meyer J.M."/>
            <person name="Markov G.V."/>
            <person name="Baskaran P."/>
            <person name="Herrmann M."/>
            <person name="Sommer R.J."/>
            <person name="Roedelsperger C."/>
        </authorList>
    </citation>
    <scope>NUCLEOTIDE SEQUENCE [LARGE SCALE GENOMIC DNA]</scope>
    <source>
        <strain evidence="3">OB123</strain>
        <tissue evidence="3">Whole animal</tissue>
    </source>
</reference>
<feature type="non-terminal residue" evidence="3">
    <location>
        <position position="1"/>
    </location>
</feature>
<accession>A0A0T6BAM6</accession>
<dbReference type="Gene3D" id="1.25.50.20">
    <property type="match status" value="1"/>
</dbReference>
<dbReference type="InterPro" id="IPR050344">
    <property type="entry name" value="Peptidase_M1_aminopeptidases"/>
</dbReference>
<dbReference type="PANTHER" id="PTHR11533">
    <property type="entry name" value="PROTEASE M1 ZINC METALLOPROTEASE"/>
    <property type="match status" value="1"/>
</dbReference>
<dbReference type="EMBL" id="LJIG01002689">
    <property type="protein sequence ID" value="KRT84251.1"/>
    <property type="molecule type" value="Genomic_DNA"/>
</dbReference>
<protein>
    <recommendedName>
        <fullName evidence="2">ERAP1-like C-terminal domain-containing protein</fullName>
    </recommendedName>
</protein>
<dbReference type="GO" id="GO:0016020">
    <property type="term" value="C:membrane"/>
    <property type="evidence" value="ECO:0007669"/>
    <property type="project" value="TreeGrafter"/>
</dbReference>
<evidence type="ECO:0000256" key="1">
    <source>
        <dbReference type="ARBA" id="ARBA00010136"/>
    </source>
</evidence>
<organism evidence="3 4">
    <name type="scientific">Oryctes borbonicus</name>
    <dbReference type="NCBI Taxonomy" id="1629725"/>
    <lineage>
        <taxon>Eukaryota</taxon>
        <taxon>Metazoa</taxon>
        <taxon>Ecdysozoa</taxon>
        <taxon>Arthropoda</taxon>
        <taxon>Hexapoda</taxon>
        <taxon>Insecta</taxon>
        <taxon>Pterygota</taxon>
        <taxon>Neoptera</taxon>
        <taxon>Endopterygota</taxon>
        <taxon>Coleoptera</taxon>
        <taxon>Polyphaga</taxon>
        <taxon>Scarabaeiformia</taxon>
        <taxon>Scarabaeidae</taxon>
        <taxon>Dynastinae</taxon>
        <taxon>Oryctes</taxon>
    </lineage>
</organism>
<sequence length="342" mass="39001">SASPSLWPIPLTWFTITGSSNVITWFNTRTGTINLNANVGQWVILNTNQMGFYRVNYDINNWQLIRNYLWTGNFSAIPPINRAQVLDDAFNLARSGRLNQSIVLEIGSYIANETEYVPIVTFTKAFGHIDRLFTGREQHHFIRNYGLQALQPYFNRTGFIEQTDTHLTKLTKVQVLTWLCRLEHLQCRTTSQQIFNNWINSSTLIQPDSQGFVFCNGLRNATLEIWNTALQRYSALREDTQRTRIAQGLGCASNLTTLERILNILIDINGVFSQSDKLPVVTSVYTNNGVTGVNVVLRWLTQNFTTIQQRVGSVASIIKGVTNRVTTNEQVILFNQFVDQNR</sequence>
<evidence type="ECO:0000259" key="2">
    <source>
        <dbReference type="Pfam" id="PF11838"/>
    </source>
</evidence>
<comment type="caution">
    <text evidence="3">The sequence shown here is derived from an EMBL/GenBank/DDBJ whole genome shotgun (WGS) entry which is preliminary data.</text>
</comment>
<dbReference type="OrthoDB" id="6725292at2759"/>
<proteinExistence type="inferred from homology"/>
<dbReference type="GO" id="GO:0005615">
    <property type="term" value="C:extracellular space"/>
    <property type="evidence" value="ECO:0007669"/>
    <property type="project" value="TreeGrafter"/>
</dbReference>
<dbReference type="GO" id="GO:0043171">
    <property type="term" value="P:peptide catabolic process"/>
    <property type="evidence" value="ECO:0007669"/>
    <property type="project" value="TreeGrafter"/>
</dbReference>
<dbReference type="PANTHER" id="PTHR11533:SF290">
    <property type="entry name" value="AMINOPEPTIDASE"/>
    <property type="match status" value="1"/>
</dbReference>
<dbReference type="GO" id="GO:0005737">
    <property type="term" value="C:cytoplasm"/>
    <property type="evidence" value="ECO:0007669"/>
    <property type="project" value="TreeGrafter"/>
</dbReference>
<feature type="non-terminal residue" evidence="3">
    <location>
        <position position="342"/>
    </location>
</feature>
<dbReference type="Proteomes" id="UP000051574">
    <property type="component" value="Unassembled WGS sequence"/>
</dbReference>
<dbReference type="GO" id="GO:0042277">
    <property type="term" value="F:peptide binding"/>
    <property type="evidence" value="ECO:0007669"/>
    <property type="project" value="TreeGrafter"/>
</dbReference>
<dbReference type="AlphaFoldDB" id="A0A0T6BAM6"/>
<dbReference type="Pfam" id="PF11838">
    <property type="entry name" value="ERAP1_C"/>
    <property type="match status" value="1"/>
</dbReference>